<keyword evidence="2" id="KW-0175">Coiled coil</keyword>
<evidence type="ECO:0000259" key="4">
    <source>
        <dbReference type="PROSITE" id="PS50025"/>
    </source>
</evidence>
<keyword evidence="6" id="KW-1185">Reference proteome</keyword>
<feature type="compositionally biased region" description="Basic and acidic residues" evidence="3">
    <location>
        <begin position="404"/>
        <end position="417"/>
    </location>
</feature>
<reference evidence="5" key="3">
    <citation type="submission" date="2025-09" db="UniProtKB">
        <authorList>
            <consortium name="Ensembl"/>
        </authorList>
    </citation>
    <scope>IDENTIFICATION</scope>
</reference>
<reference evidence="5" key="2">
    <citation type="submission" date="2025-08" db="UniProtKB">
        <authorList>
            <consortium name="Ensembl"/>
        </authorList>
    </citation>
    <scope>IDENTIFICATION</scope>
</reference>
<evidence type="ECO:0000313" key="6">
    <source>
        <dbReference type="Proteomes" id="UP000472265"/>
    </source>
</evidence>
<comment type="caution">
    <text evidence="1">Lacks conserved residue(s) required for the propagation of feature annotation.</text>
</comment>
<feature type="compositionally biased region" description="Polar residues" evidence="3">
    <location>
        <begin position="1148"/>
        <end position="1161"/>
    </location>
</feature>
<dbReference type="PANTHER" id="PTHR15036:SF47">
    <property type="entry name" value="LAMININ SUBUNIT ALPHA-4"/>
    <property type="match status" value="1"/>
</dbReference>
<sequence length="1501" mass="166796">MSPNEEFPSLLVYLPDCDSCTLTSLVDLEQMDDSLGRLEKQMQNITTGSGSLYRLSRLKANMSEIKIRVGSYSTAVTHLDPKVEQLEADVDVVGDEFSQLIDKAVQTGSDLETVLQDVKGTKLKAEDVLSEAAALLTATQDLIKRQTEVKPEQSAPLSENNKAGMTEEARRMVQEMREMGCSVHRDDAGTEREEKHALFIRNMAVPVETSPTADSLMESDSSLRDVAELLSDAEDTVDRTQGLNLKSLTMLQQLEHLRSQLQRENRTLHPVTEMAKDLLKNISDIFLMLEENKKEFENHAAQLNGAKRQLIKNLNNKYQILSKVDKVTKAEEHARELSMLAAELQQVLHNATNSTDLLSARGMGAHNNIIHTIEKAEMAANQSREAADQALQDVEEGLVNGAEGLKDNSTRSWREANKTQSNLRSLSQTVNTHRDRVNKQKEKGEKLRMDISAVSDNFKKTKRGDTEGLIESAKTAASASNSSVSNVTDRLKNISQEVEKITLNIVNVNIDDILIDADQAVKNLSTALPALKDKIRRVEALSGKVPPSANMTETITGIKDVIEETRNYANRLSLATTFNGKGHVELHPPRNLPDIKAFTAVDLLLNRHQNNPHEADHRRRRRQHKRRDADSFVFYLGNKDASGDYIGMAIRSNVLFCVYKLGGVVHEVETVQITTTSNVNSSDFDRVVFHRVYQDAEVKITQHFTSQERVSLYPKRNLPNTTTGVLQLDPESLVFYVGGYPADFKPPVELRHPKYRGAMKLSYINDKPVGLFNYKRAVNMDAKQPPVTIRRSELHSYYDGTGYSMAFMKEPHRIKRRQLKFHTNSRETNALLLYIGNEESFFCVLVERGFLVLHGRHAGRQLRLQSAERLSLVDTQFAVTIADKFTLYYGRKNISTDHKQTNYTGYYIGGLPAPLRQRHNITAPPLRGCVDYLTADYEIVKFDVAIGVSDGCPVSLLGVRSATLHSALPADPLFVGAEQPLRVSLGFRSTDRHGTLLRSSSQGSTSAPDLQLSLDDGYAVLNSDNYTLRSDKRYSDGSWHYMSAVRSSTGLELSIDNMKVTQAQSSSSRTLRKKLKGGNFTGCITNLYTRRPGQSFIPVDLSTYSLAEDRGLGPCRLHPQPHTEVLPAPAQKIPETQKPTPAPAGSQCKHQGAQQGEHQLSEQHSWLSYTVPQEDLNHRPHFSLDIKTKSSKGLILHVAGTGVIPLLAVYLANGKIRMSLGRDRIIQHKEKSNDGNWHRVEFSVEKSTFHLLVDGVRVTDGLLPNNEGSSLELRNPVYLGGDPISRNTNGHNVPMDSVIGCVRDFKMNEEVIEGPKASSKTLPCSDKLTEMGTYFGGGHIILDNYFNVGSQFVLAFEFRPQHLTGLFFHVRGHKTRLDVFLMETKVGVKVKDGSGAVSVSVTPRGNLCDGKFHVVTVSRQLEVIKLAVDSTSEQKAAPRTPTSDSPLDTLYIGGTTKTNRLSVSSPFVGCLRNVKLNGKPVSLEKGSRRGGPVSVHKCPAY</sequence>
<name>A0A671UKA7_SPAAU</name>
<reference evidence="5" key="1">
    <citation type="submission" date="2021-04" db="EMBL/GenBank/DDBJ databases">
        <authorList>
            <consortium name="Wellcome Sanger Institute Data Sharing"/>
        </authorList>
    </citation>
    <scope>NUCLEOTIDE SEQUENCE [LARGE SCALE GENOMIC DNA]</scope>
</reference>
<dbReference type="PANTHER" id="PTHR15036">
    <property type="entry name" value="PIKACHURIN-LIKE PROTEIN"/>
    <property type="match status" value="1"/>
</dbReference>
<dbReference type="CDD" id="cd00110">
    <property type="entry name" value="LamG"/>
    <property type="match status" value="4"/>
</dbReference>
<evidence type="ECO:0000256" key="1">
    <source>
        <dbReference type="PROSITE-ProRule" id="PRU00122"/>
    </source>
</evidence>
<protein>
    <submittedName>
        <fullName evidence="5">Laminin, alpha 3</fullName>
    </submittedName>
</protein>
<dbReference type="GO" id="GO:0016020">
    <property type="term" value="C:membrane"/>
    <property type="evidence" value="ECO:0007669"/>
    <property type="project" value="UniProtKB-SubCell"/>
</dbReference>
<dbReference type="SUPFAM" id="SSF49899">
    <property type="entry name" value="Concanavalin A-like lectins/glucanases"/>
    <property type="match status" value="5"/>
</dbReference>
<dbReference type="Pfam" id="PF06009">
    <property type="entry name" value="Laminin_II"/>
    <property type="match status" value="1"/>
</dbReference>
<feature type="region of interest" description="Disordered" evidence="3">
    <location>
        <begin position="403"/>
        <end position="423"/>
    </location>
</feature>
<dbReference type="InterPro" id="IPR050372">
    <property type="entry name" value="Neurexin-related_CASP"/>
</dbReference>
<dbReference type="SMART" id="SM00282">
    <property type="entry name" value="LamG"/>
    <property type="match status" value="5"/>
</dbReference>
<dbReference type="OMA" id="NWHRVEF"/>
<dbReference type="Proteomes" id="UP000472265">
    <property type="component" value="Chromosome 11"/>
</dbReference>
<evidence type="ECO:0000256" key="2">
    <source>
        <dbReference type="SAM" id="Coils"/>
    </source>
</evidence>
<organism evidence="5 6">
    <name type="scientific">Sparus aurata</name>
    <name type="common">Gilthead sea bream</name>
    <dbReference type="NCBI Taxonomy" id="8175"/>
    <lineage>
        <taxon>Eukaryota</taxon>
        <taxon>Metazoa</taxon>
        <taxon>Chordata</taxon>
        <taxon>Craniata</taxon>
        <taxon>Vertebrata</taxon>
        <taxon>Euteleostomi</taxon>
        <taxon>Actinopterygii</taxon>
        <taxon>Neopterygii</taxon>
        <taxon>Teleostei</taxon>
        <taxon>Neoteleostei</taxon>
        <taxon>Acanthomorphata</taxon>
        <taxon>Eupercaria</taxon>
        <taxon>Spariformes</taxon>
        <taxon>Sparidae</taxon>
        <taxon>Sparus</taxon>
    </lineage>
</organism>
<proteinExistence type="predicted"/>
<evidence type="ECO:0000313" key="5">
    <source>
        <dbReference type="Ensembl" id="ENSSAUP00010014279.1"/>
    </source>
</evidence>
<feature type="region of interest" description="Disordered" evidence="3">
    <location>
        <begin position="1482"/>
        <end position="1501"/>
    </location>
</feature>
<dbReference type="Pfam" id="PF02210">
    <property type="entry name" value="Laminin_G_2"/>
    <property type="match status" value="4"/>
</dbReference>
<evidence type="ECO:0000256" key="3">
    <source>
        <dbReference type="SAM" id="MobiDB-lite"/>
    </source>
</evidence>
<dbReference type="GO" id="GO:0007155">
    <property type="term" value="P:cell adhesion"/>
    <property type="evidence" value="ECO:0007669"/>
    <property type="project" value="InterPro"/>
</dbReference>
<dbReference type="Gene3D" id="2.60.120.200">
    <property type="match status" value="5"/>
</dbReference>
<dbReference type="InterPro" id="IPR013320">
    <property type="entry name" value="ConA-like_dom_sf"/>
</dbReference>
<feature type="domain" description="Laminin G" evidence="4">
    <location>
        <begin position="1329"/>
        <end position="1498"/>
    </location>
</feature>
<dbReference type="Ensembl" id="ENSSAUT00010015159.1">
    <property type="protein sequence ID" value="ENSSAUP00010014279.1"/>
    <property type="gene ID" value="ENSSAUG00010006695.1"/>
</dbReference>
<accession>A0A671UKA7</accession>
<dbReference type="InParanoid" id="A0A671UKA7"/>
<feature type="coiled-coil region" evidence="2">
    <location>
        <begin position="289"/>
        <end position="393"/>
    </location>
</feature>
<feature type="domain" description="Laminin G" evidence="4">
    <location>
        <begin position="955"/>
        <end position="1115"/>
    </location>
</feature>
<feature type="domain" description="Laminin G" evidence="4">
    <location>
        <begin position="1156"/>
        <end position="1324"/>
    </location>
</feature>
<feature type="region of interest" description="Disordered" evidence="3">
    <location>
        <begin position="1133"/>
        <end position="1161"/>
    </location>
</feature>
<dbReference type="InterPro" id="IPR001791">
    <property type="entry name" value="Laminin_G"/>
</dbReference>
<dbReference type="PROSITE" id="PS50025">
    <property type="entry name" value="LAM_G_DOMAIN"/>
    <property type="match status" value="3"/>
</dbReference>
<gene>
    <name evidence="5" type="primary">lama3</name>
</gene>
<dbReference type="InterPro" id="IPR010307">
    <property type="entry name" value="Laminin_dom_II"/>
</dbReference>
<dbReference type="GeneTree" id="ENSGT00940000155638"/>